<dbReference type="AlphaFoldDB" id="A0AB73UU17"/>
<dbReference type="Gene3D" id="1.20.120.450">
    <property type="entry name" value="dinb family like domain"/>
    <property type="match status" value="1"/>
</dbReference>
<evidence type="ECO:0000313" key="2">
    <source>
        <dbReference type="EMBL" id="QHV47583.1"/>
    </source>
</evidence>
<evidence type="ECO:0008006" key="4">
    <source>
        <dbReference type="Google" id="ProtNLM"/>
    </source>
</evidence>
<protein>
    <recommendedName>
        <fullName evidence="4">DUF1572 domain-containing protein</fullName>
    </recommendedName>
</protein>
<accession>A0AB73UU17</accession>
<dbReference type="EMBL" id="CP028010">
    <property type="protein sequence ID" value="QHV47426.1"/>
    <property type="molecule type" value="Genomic_DNA"/>
</dbReference>
<dbReference type="RefSeq" id="WP_162281025.1">
    <property type="nucleotide sequence ID" value="NZ_CP028010.2"/>
</dbReference>
<sequence length="170" mass="20125">MNNKETLVLFIKISQKRMYNHYLPKLIHSIQELNSEKLWYKEAPNLNTIGGIVLHICEHVKNALIRFSNRNHMTFNKGIEEFFPNLNLSPHEVIKHIKMVFEEFNNKMKRLTLNIPDKMDIHSLYHLVEHTGYHLGQIVDRSKRITNKSFDFCQNGLSEKNLKTIIELDL</sequence>
<evidence type="ECO:0000313" key="1">
    <source>
        <dbReference type="EMBL" id="QHV47426.1"/>
    </source>
</evidence>
<dbReference type="Proteomes" id="UP000464780">
    <property type="component" value="Plasmid unnamed_12"/>
</dbReference>
<gene>
    <name evidence="1" type="ORF">C1N66_30880</name>
    <name evidence="2" type="ORF">C1N66_31805</name>
</gene>
<dbReference type="EMBL" id="CP028011">
    <property type="protein sequence ID" value="QHV47583.1"/>
    <property type="molecule type" value="Genomic_DNA"/>
</dbReference>
<name>A0AB73UU17_BACCE</name>
<keyword evidence="2" id="KW-0614">Plasmid</keyword>
<proteinExistence type="predicted"/>
<geneLocation type="plasmid" evidence="1 3">
    <name>unnamed_12</name>
</geneLocation>
<dbReference type="Proteomes" id="UP000464780">
    <property type="component" value="Plasmid unnamed_13"/>
</dbReference>
<evidence type="ECO:0000313" key="3">
    <source>
        <dbReference type="Proteomes" id="UP000464780"/>
    </source>
</evidence>
<geneLocation type="plasmid" evidence="2 3">
    <name>unnamed_13</name>
</geneLocation>
<dbReference type="InterPro" id="IPR034660">
    <property type="entry name" value="DinB/YfiT-like"/>
</dbReference>
<dbReference type="SUPFAM" id="SSF109854">
    <property type="entry name" value="DinB/YfiT-like putative metalloenzymes"/>
    <property type="match status" value="1"/>
</dbReference>
<organism evidence="2 3">
    <name type="scientific">Bacillus cereus</name>
    <dbReference type="NCBI Taxonomy" id="1396"/>
    <lineage>
        <taxon>Bacteria</taxon>
        <taxon>Bacillati</taxon>
        <taxon>Bacillota</taxon>
        <taxon>Bacilli</taxon>
        <taxon>Bacillales</taxon>
        <taxon>Bacillaceae</taxon>
        <taxon>Bacillus</taxon>
        <taxon>Bacillus cereus group</taxon>
    </lineage>
</organism>
<reference evidence="2 3" key="1">
    <citation type="submission" date="2018-03" db="EMBL/GenBank/DDBJ databases">
        <title>The complete genome of bacterial strain SGAir0260.</title>
        <authorList>
            <person name="Schuster S.C."/>
        </authorList>
    </citation>
    <scope>NUCLEOTIDE SEQUENCE [LARGE SCALE GENOMIC DNA]</scope>
    <source>
        <strain evidence="2 3">SGAir0260</strain>
        <plasmid evidence="1 3">unnamed_12</plasmid>
        <plasmid evidence="2 3">unnamed_13</plasmid>
    </source>
</reference>